<dbReference type="Proteomes" id="UP000008311">
    <property type="component" value="Unassembled WGS sequence"/>
</dbReference>
<name>B9TK88_RICCO</name>
<evidence type="ECO:0000256" key="1">
    <source>
        <dbReference type="SAM" id="MobiDB-lite"/>
    </source>
</evidence>
<protein>
    <submittedName>
        <fullName evidence="2">Uncharacterized protein</fullName>
    </submittedName>
</protein>
<evidence type="ECO:0000313" key="2">
    <source>
        <dbReference type="EMBL" id="EEF23726.1"/>
    </source>
</evidence>
<feature type="region of interest" description="Disordered" evidence="1">
    <location>
        <begin position="181"/>
        <end position="201"/>
    </location>
</feature>
<dbReference type="EMBL" id="EQ984898">
    <property type="protein sequence ID" value="EEF23726.1"/>
    <property type="molecule type" value="Genomic_DNA"/>
</dbReference>
<sequence>MRYINYYARDEQIVHAPVVSAFDLLYREYDQSLARLNARLRSEDSRYKSEQIVAQLLREVLSTPVYQALMVHDQVKLNQVAAPSNPNLTDRERAFTARATRHRASNRSSDEGFELTPPMGESTAAAIILCRSAVPQGQLADLVDPPRCASWCCWFVCRPEKGCGLSLGRVSAGATLTTLLGPVPTGRAKERPGRQSGHRRV</sequence>
<evidence type="ECO:0000313" key="3">
    <source>
        <dbReference type="Proteomes" id="UP000008311"/>
    </source>
</evidence>
<proteinExistence type="predicted"/>
<keyword evidence="3" id="KW-1185">Reference proteome</keyword>
<feature type="region of interest" description="Disordered" evidence="1">
    <location>
        <begin position="98"/>
        <end position="117"/>
    </location>
</feature>
<reference evidence="3" key="1">
    <citation type="journal article" date="2010" name="Nat. Biotechnol.">
        <title>Draft genome sequence of the oilseed species Ricinus communis.</title>
        <authorList>
            <person name="Chan A.P."/>
            <person name="Crabtree J."/>
            <person name="Zhao Q."/>
            <person name="Lorenzi H."/>
            <person name="Orvis J."/>
            <person name="Puiu D."/>
            <person name="Melake-Berhan A."/>
            <person name="Jones K.M."/>
            <person name="Redman J."/>
            <person name="Chen G."/>
            <person name="Cahoon E.B."/>
            <person name="Gedil M."/>
            <person name="Stanke M."/>
            <person name="Haas B.J."/>
            <person name="Wortman J.R."/>
            <person name="Fraser-Liggett C.M."/>
            <person name="Ravel J."/>
            <person name="Rabinowicz P.D."/>
        </authorList>
    </citation>
    <scope>NUCLEOTIDE SEQUENCE [LARGE SCALE GENOMIC DNA]</scope>
    <source>
        <strain evidence="3">cv. Hale</strain>
    </source>
</reference>
<dbReference type="AlphaFoldDB" id="B9TK88"/>
<accession>B9TK88</accession>
<dbReference type="InParanoid" id="B9TK88"/>
<gene>
    <name evidence="2" type="ORF">RCOM_2020620</name>
</gene>
<organism evidence="2 3">
    <name type="scientific">Ricinus communis</name>
    <name type="common">Castor bean</name>
    <dbReference type="NCBI Taxonomy" id="3988"/>
    <lineage>
        <taxon>Eukaryota</taxon>
        <taxon>Viridiplantae</taxon>
        <taxon>Streptophyta</taxon>
        <taxon>Embryophyta</taxon>
        <taxon>Tracheophyta</taxon>
        <taxon>Spermatophyta</taxon>
        <taxon>Magnoliopsida</taxon>
        <taxon>eudicotyledons</taxon>
        <taxon>Gunneridae</taxon>
        <taxon>Pentapetalae</taxon>
        <taxon>rosids</taxon>
        <taxon>fabids</taxon>
        <taxon>Malpighiales</taxon>
        <taxon>Euphorbiaceae</taxon>
        <taxon>Acalyphoideae</taxon>
        <taxon>Acalypheae</taxon>
        <taxon>Ricinus</taxon>
    </lineage>
</organism>